<keyword evidence="1" id="KW-0812">Transmembrane</keyword>
<dbReference type="AlphaFoldDB" id="H2Y9M7"/>
<keyword evidence="3" id="KW-1185">Reference proteome</keyword>
<dbReference type="eggNOG" id="ENOG502S8CX">
    <property type="taxonomic scope" value="Eukaryota"/>
</dbReference>
<accession>H2Y9M7</accession>
<dbReference type="OMA" id="SYFAPGH"/>
<proteinExistence type="predicted"/>
<dbReference type="PANTHER" id="PTHR12242">
    <property type="entry name" value="OS02G0130600 PROTEIN-RELATED"/>
    <property type="match status" value="1"/>
</dbReference>
<dbReference type="GeneTree" id="ENSGT00730000111827"/>
<dbReference type="STRING" id="51511.ENSCSAVP00000002025"/>
<keyword evidence="1" id="KW-1133">Transmembrane helix</keyword>
<dbReference type="PANTHER" id="PTHR12242:SF45">
    <property type="entry name" value="MARVEL DOMAIN-CONTAINING PROTEIN"/>
    <property type="match status" value="1"/>
</dbReference>
<protein>
    <recommendedName>
        <fullName evidence="4">Protein rolling stone</fullName>
    </recommendedName>
</protein>
<sequence length="244" mass="27628">MFHQWGNNKVIFLVYRAIVFLYTLAWIIADLTVYYQPRYWIFLTNWVEVIGCLYFCLAFFLALYGYFASKQDIDREKGTNWGCGVVWILFNVSINAAVITDILFWALLSNGLSPAQLADPFNIHSHAINLVLLLIDLFVFSYPIRILHLIYPMGLGLVYTAFTLILHGARYTSAVYAVINWQTFPALAAGVCFGASLVAMPISHLLVFGLYKIRALIARKNGCMSQQGGDQSFEMGQTNMAYDN</sequence>
<evidence type="ECO:0008006" key="4">
    <source>
        <dbReference type="Google" id="ProtNLM"/>
    </source>
</evidence>
<feature type="transmembrane region" description="Helical" evidence="1">
    <location>
        <begin position="149"/>
        <end position="166"/>
    </location>
</feature>
<dbReference type="Ensembl" id="ENSCSAVT00000002060.1">
    <property type="protein sequence ID" value="ENSCSAVP00000002025.1"/>
    <property type="gene ID" value="ENSCSAVG00000001184.1"/>
</dbReference>
<dbReference type="GO" id="GO:0016020">
    <property type="term" value="C:membrane"/>
    <property type="evidence" value="ECO:0007669"/>
    <property type="project" value="TreeGrafter"/>
</dbReference>
<organism evidence="2 3">
    <name type="scientific">Ciona savignyi</name>
    <name type="common">Pacific transparent sea squirt</name>
    <dbReference type="NCBI Taxonomy" id="51511"/>
    <lineage>
        <taxon>Eukaryota</taxon>
        <taxon>Metazoa</taxon>
        <taxon>Chordata</taxon>
        <taxon>Tunicata</taxon>
        <taxon>Ascidiacea</taxon>
        <taxon>Phlebobranchia</taxon>
        <taxon>Cionidae</taxon>
        <taxon>Ciona</taxon>
    </lineage>
</organism>
<evidence type="ECO:0000313" key="3">
    <source>
        <dbReference type="Proteomes" id="UP000007875"/>
    </source>
</evidence>
<reference evidence="2" key="3">
    <citation type="submission" date="2025-09" db="UniProtKB">
        <authorList>
            <consortium name="Ensembl"/>
        </authorList>
    </citation>
    <scope>IDENTIFICATION</scope>
</reference>
<reference evidence="3" key="1">
    <citation type="submission" date="2003-08" db="EMBL/GenBank/DDBJ databases">
        <authorList>
            <person name="Birren B."/>
            <person name="Nusbaum C."/>
            <person name="Abebe A."/>
            <person name="Abouelleil A."/>
            <person name="Adekoya E."/>
            <person name="Ait-zahra M."/>
            <person name="Allen N."/>
            <person name="Allen T."/>
            <person name="An P."/>
            <person name="Anderson M."/>
            <person name="Anderson S."/>
            <person name="Arachchi H."/>
            <person name="Armbruster J."/>
            <person name="Bachantsang P."/>
            <person name="Baldwin J."/>
            <person name="Barry A."/>
            <person name="Bayul T."/>
            <person name="Blitshsteyn B."/>
            <person name="Bloom T."/>
            <person name="Blye J."/>
            <person name="Boguslavskiy L."/>
            <person name="Borowsky M."/>
            <person name="Boukhgalter B."/>
            <person name="Brunache A."/>
            <person name="Butler J."/>
            <person name="Calixte N."/>
            <person name="Calvo S."/>
            <person name="Camarata J."/>
            <person name="Campo K."/>
            <person name="Chang J."/>
            <person name="Cheshatsang Y."/>
            <person name="Citroen M."/>
            <person name="Collymore A."/>
            <person name="Considine T."/>
            <person name="Cook A."/>
            <person name="Cooke P."/>
            <person name="Corum B."/>
            <person name="Cuomo C."/>
            <person name="David R."/>
            <person name="Dawoe T."/>
            <person name="Degray S."/>
            <person name="Dodge S."/>
            <person name="Dooley K."/>
            <person name="Dorje P."/>
            <person name="Dorjee K."/>
            <person name="Dorris L."/>
            <person name="Duffey N."/>
            <person name="Dupes A."/>
            <person name="Elkins T."/>
            <person name="Engels R."/>
            <person name="Erickson J."/>
            <person name="Farina A."/>
            <person name="Faro S."/>
            <person name="Ferreira P."/>
            <person name="Fischer H."/>
            <person name="Fitzgerald M."/>
            <person name="Foley K."/>
            <person name="Gage D."/>
            <person name="Galagan J."/>
            <person name="Gearin G."/>
            <person name="Gnerre S."/>
            <person name="Gnirke A."/>
            <person name="Goyette A."/>
            <person name="Graham J."/>
            <person name="Grandbois E."/>
            <person name="Gyaltsen K."/>
            <person name="Hafez N."/>
            <person name="Hagopian D."/>
            <person name="Hagos B."/>
            <person name="Hall J."/>
            <person name="Hatcher B."/>
            <person name="Heller A."/>
            <person name="Higgins H."/>
            <person name="Honan T."/>
            <person name="Horn A."/>
            <person name="Houde N."/>
            <person name="Hughes L."/>
            <person name="Hulme W."/>
            <person name="Husby E."/>
            <person name="Iliev I."/>
            <person name="Jaffe D."/>
            <person name="Jones C."/>
            <person name="Kamal M."/>
            <person name="Kamat A."/>
            <person name="Kamvysselis M."/>
            <person name="Karlsson E."/>
            <person name="Kells C."/>
            <person name="Kieu A."/>
            <person name="Kisner P."/>
            <person name="Kodira C."/>
            <person name="Kulbokas E."/>
            <person name="Labutti K."/>
            <person name="Lama D."/>
            <person name="Landers T."/>
            <person name="Leger J."/>
            <person name="Levine S."/>
            <person name="Lewis D."/>
            <person name="Lewis T."/>
            <person name="Lindblad-toh K."/>
            <person name="Liu X."/>
            <person name="Lokyitsang T."/>
            <person name="Lokyitsang Y."/>
            <person name="Lucien O."/>
            <person name="Lui A."/>
            <person name="Ma L.J."/>
            <person name="Mabbitt R."/>
            <person name="Macdonald J."/>
            <person name="Maclean C."/>
            <person name="Major J."/>
            <person name="Manning J."/>
            <person name="Marabella R."/>
            <person name="Maru K."/>
            <person name="Matthews C."/>
            <person name="Mauceli E."/>
            <person name="Mccarthy M."/>
            <person name="Mcdonough S."/>
            <person name="Mcghee T."/>
            <person name="Meldrim J."/>
            <person name="Meneus L."/>
            <person name="Mesirov J."/>
            <person name="Mihalev A."/>
            <person name="Mihova T."/>
            <person name="Mikkelsen T."/>
            <person name="Mlenga V."/>
            <person name="Moru K."/>
            <person name="Mozes J."/>
            <person name="Mulrain L."/>
            <person name="Munson G."/>
            <person name="Naylor J."/>
            <person name="Newes C."/>
            <person name="Nguyen C."/>
            <person name="Nguyen N."/>
            <person name="Nguyen T."/>
            <person name="Nicol R."/>
            <person name="Nielsen C."/>
            <person name="Nizzari M."/>
            <person name="Norbu C."/>
            <person name="Norbu N."/>
            <person name="O'donnell P."/>
            <person name="Okoawo O."/>
            <person name="O'leary S."/>
            <person name="Omotosho B."/>
            <person name="O'neill K."/>
            <person name="Osman S."/>
            <person name="Parker S."/>
            <person name="Perrin D."/>
            <person name="Phunkhang P."/>
            <person name="Piqani B."/>
            <person name="Purcell S."/>
            <person name="Rachupka T."/>
            <person name="Ramasamy U."/>
            <person name="Rameau R."/>
            <person name="Ray V."/>
            <person name="Raymond C."/>
            <person name="Retta R."/>
            <person name="Richardson S."/>
            <person name="Rise C."/>
            <person name="Rodriguez J."/>
            <person name="Rogers J."/>
            <person name="Rogov P."/>
            <person name="Rutman M."/>
            <person name="Schupbach R."/>
            <person name="Seaman C."/>
            <person name="Settipalli S."/>
            <person name="Sharpe T."/>
            <person name="Sheridan J."/>
            <person name="Sherpa N."/>
            <person name="Shi J."/>
            <person name="Smirnov S."/>
            <person name="Smith C."/>
            <person name="Sougnez C."/>
            <person name="Spencer B."/>
            <person name="Stalker J."/>
            <person name="Stange-thomann N."/>
            <person name="Stavropoulos S."/>
            <person name="Stetson K."/>
            <person name="Stone C."/>
            <person name="Stone S."/>
            <person name="Stubbs M."/>
            <person name="Talamas J."/>
            <person name="Tchuinga P."/>
            <person name="Tenzing P."/>
            <person name="Tesfaye S."/>
            <person name="Theodore J."/>
            <person name="Thoulutsang Y."/>
            <person name="Topham K."/>
            <person name="Towey S."/>
            <person name="Tsamla T."/>
            <person name="Tsomo N."/>
            <person name="Vallee D."/>
            <person name="Vassiliev H."/>
            <person name="Venkataraman V."/>
            <person name="Vinson J."/>
            <person name="Vo A."/>
            <person name="Wade C."/>
            <person name="Wang S."/>
            <person name="Wangchuk T."/>
            <person name="Wangdi T."/>
            <person name="Whittaker C."/>
            <person name="Wilkinson J."/>
            <person name="Wu Y."/>
            <person name="Wyman D."/>
            <person name="Yadav S."/>
            <person name="Yang S."/>
            <person name="Yang X."/>
            <person name="Yeager S."/>
            <person name="Yee E."/>
            <person name="Young G."/>
            <person name="Zainoun J."/>
            <person name="Zembeck L."/>
            <person name="Zimmer A."/>
            <person name="Zody M."/>
            <person name="Lander E."/>
        </authorList>
    </citation>
    <scope>NUCLEOTIDE SEQUENCE [LARGE SCALE GENOMIC DNA]</scope>
</reference>
<name>H2Y9M7_CIOSA</name>
<dbReference type="Pfam" id="PF21534">
    <property type="entry name" value="Rost"/>
    <property type="match status" value="1"/>
</dbReference>
<feature type="transmembrane region" description="Helical" evidence="1">
    <location>
        <begin position="39"/>
        <end position="64"/>
    </location>
</feature>
<dbReference type="InParanoid" id="H2Y9M7"/>
<reference evidence="2" key="2">
    <citation type="submission" date="2025-08" db="UniProtKB">
        <authorList>
            <consortium name="Ensembl"/>
        </authorList>
    </citation>
    <scope>IDENTIFICATION</scope>
</reference>
<feature type="transmembrane region" description="Helical" evidence="1">
    <location>
        <begin position="123"/>
        <end position="142"/>
    </location>
</feature>
<feature type="transmembrane region" description="Helical" evidence="1">
    <location>
        <begin position="85"/>
        <end position="108"/>
    </location>
</feature>
<dbReference type="Proteomes" id="UP000007875">
    <property type="component" value="Unassembled WGS sequence"/>
</dbReference>
<feature type="transmembrane region" description="Helical" evidence="1">
    <location>
        <begin position="186"/>
        <end position="211"/>
    </location>
</feature>
<evidence type="ECO:0000256" key="1">
    <source>
        <dbReference type="SAM" id="Phobius"/>
    </source>
</evidence>
<dbReference type="HOGENOM" id="CLU_066320_0_1_1"/>
<feature type="transmembrane region" description="Helical" evidence="1">
    <location>
        <begin position="12"/>
        <end position="33"/>
    </location>
</feature>
<dbReference type="InterPro" id="IPR049352">
    <property type="entry name" value="Rost"/>
</dbReference>
<evidence type="ECO:0000313" key="2">
    <source>
        <dbReference type="Ensembl" id="ENSCSAVP00000002025.1"/>
    </source>
</evidence>
<keyword evidence="1" id="KW-0472">Membrane</keyword>